<sequence length="106" mass="11068">MVYQHEAVEHFDHDEFHAAEAVRLRRVLGEGGDAGHDGGQVVGQIAGETVGGGDEQAVGGYSDRVGDAVGGAGKVGDEPAEVVVCGSHGWCVPIWPRRARRPPGSR</sequence>
<proteinExistence type="predicted"/>
<gene>
    <name evidence="1" type="ORF">GCM10010094_92320</name>
</gene>
<dbReference type="EMBL" id="BMPQ01000058">
    <property type="protein sequence ID" value="GGL16995.1"/>
    <property type="molecule type" value="Genomic_DNA"/>
</dbReference>
<evidence type="ECO:0000313" key="2">
    <source>
        <dbReference type="Proteomes" id="UP000637788"/>
    </source>
</evidence>
<reference evidence="1" key="2">
    <citation type="submission" date="2020-09" db="EMBL/GenBank/DDBJ databases">
        <authorList>
            <person name="Sun Q."/>
            <person name="Ohkuma M."/>
        </authorList>
    </citation>
    <scope>NUCLEOTIDE SEQUENCE</scope>
    <source>
        <strain evidence="1">JCM 3035</strain>
    </source>
</reference>
<evidence type="ECO:0000313" key="1">
    <source>
        <dbReference type="EMBL" id="GGL16995.1"/>
    </source>
</evidence>
<dbReference type="AlphaFoldDB" id="A0A917RPH5"/>
<comment type="caution">
    <text evidence="1">The sequence shown here is derived from an EMBL/GenBank/DDBJ whole genome shotgun (WGS) entry which is preliminary data.</text>
</comment>
<accession>A0A917RPH5</accession>
<dbReference type="Proteomes" id="UP000637788">
    <property type="component" value="Unassembled WGS sequence"/>
</dbReference>
<organism evidence="1 2">
    <name type="scientific">Streptomyces flaveus</name>
    <dbReference type="NCBI Taxonomy" id="66370"/>
    <lineage>
        <taxon>Bacteria</taxon>
        <taxon>Bacillati</taxon>
        <taxon>Actinomycetota</taxon>
        <taxon>Actinomycetes</taxon>
        <taxon>Kitasatosporales</taxon>
        <taxon>Streptomycetaceae</taxon>
        <taxon>Streptomyces</taxon>
        <taxon>Streptomyces aurantiacus group</taxon>
    </lineage>
</organism>
<name>A0A917RPH5_9ACTN</name>
<reference evidence="1" key="1">
    <citation type="journal article" date="2014" name="Int. J. Syst. Evol. Microbiol.">
        <title>Complete genome sequence of Corynebacterium casei LMG S-19264T (=DSM 44701T), isolated from a smear-ripened cheese.</title>
        <authorList>
            <consortium name="US DOE Joint Genome Institute (JGI-PGF)"/>
            <person name="Walter F."/>
            <person name="Albersmeier A."/>
            <person name="Kalinowski J."/>
            <person name="Ruckert C."/>
        </authorList>
    </citation>
    <scope>NUCLEOTIDE SEQUENCE</scope>
    <source>
        <strain evidence="1">JCM 3035</strain>
    </source>
</reference>
<keyword evidence="2" id="KW-1185">Reference proteome</keyword>
<protein>
    <submittedName>
        <fullName evidence="1">Uncharacterized protein</fullName>
    </submittedName>
</protein>